<gene>
    <name evidence="2" type="ORF">RRG08_015447</name>
</gene>
<protein>
    <submittedName>
        <fullName evidence="2">Uncharacterized protein</fullName>
    </submittedName>
</protein>
<dbReference type="EMBL" id="JAWDGP010006203">
    <property type="protein sequence ID" value="KAK3745659.1"/>
    <property type="molecule type" value="Genomic_DNA"/>
</dbReference>
<name>A0AAE0YH57_9GAST</name>
<feature type="compositionally biased region" description="Polar residues" evidence="1">
    <location>
        <begin position="1"/>
        <end position="16"/>
    </location>
</feature>
<comment type="caution">
    <text evidence="2">The sequence shown here is derived from an EMBL/GenBank/DDBJ whole genome shotgun (WGS) entry which is preliminary data.</text>
</comment>
<accession>A0AAE0YH57</accession>
<proteinExistence type="predicted"/>
<evidence type="ECO:0000313" key="2">
    <source>
        <dbReference type="EMBL" id="KAK3745659.1"/>
    </source>
</evidence>
<reference evidence="2" key="1">
    <citation type="journal article" date="2023" name="G3 (Bethesda)">
        <title>A reference genome for the long-term kleptoplast-retaining sea slug Elysia crispata morphotype clarki.</title>
        <authorList>
            <person name="Eastman K.E."/>
            <person name="Pendleton A.L."/>
            <person name="Shaikh M.A."/>
            <person name="Suttiyut T."/>
            <person name="Ogas R."/>
            <person name="Tomko P."/>
            <person name="Gavelis G."/>
            <person name="Widhalm J.R."/>
            <person name="Wisecaver J.H."/>
        </authorList>
    </citation>
    <scope>NUCLEOTIDE SEQUENCE</scope>
    <source>
        <strain evidence="2">ECLA1</strain>
    </source>
</reference>
<evidence type="ECO:0000313" key="3">
    <source>
        <dbReference type="Proteomes" id="UP001283361"/>
    </source>
</evidence>
<organism evidence="2 3">
    <name type="scientific">Elysia crispata</name>
    <name type="common">lettuce slug</name>
    <dbReference type="NCBI Taxonomy" id="231223"/>
    <lineage>
        <taxon>Eukaryota</taxon>
        <taxon>Metazoa</taxon>
        <taxon>Spiralia</taxon>
        <taxon>Lophotrochozoa</taxon>
        <taxon>Mollusca</taxon>
        <taxon>Gastropoda</taxon>
        <taxon>Heterobranchia</taxon>
        <taxon>Euthyneura</taxon>
        <taxon>Panpulmonata</taxon>
        <taxon>Sacoglossa</taxon>
        <taxon>Placobranchoidea</taxon>
        <taxon>Plakobranchidae</taxon>
        <taxon>Elysia</taxon>
    </lineage>
</organism>
<evidence type="ECO:0000256" key="1">
    <source>
        <dbReference type="SAM" id="MobiDB-lite"/>
    </source>
</evidence>
<dbReference type="AlphaFoldDB" id="A0AAE0YH57"/>
<dbReference type="Proteomes" id="UP001283361">
    <property type="component" value="Unassembled WGS sequence"/>
</dbReference>
<sequence>MKVSGRQMTDAATSNDAVRRDGLQPDELSISPRISPPLLGTVQCDSCLFRPPSGNECLGRRGAHQVAQLVEASSQAATIQQGCFPDRVARLNNGARSCVHRAQMRKPGRGQPHCASVTLVSLDHPFLASS</sequence>
<feature type="region of interest" description="Disordered" evidence="1">
    <location>
        <begin position="1"/>
        <end position="34"/>
    </location>
</feature>
<keyword evidence="3" id="KW-1185">Reference proteome</keyword>